<sequence>MIFIRRSLAEHRDKFGCNVLPCASHCDDLCLRRRNFALRALPTGLPMPLSLSVEIKDENCGVVLICAGAGPKRRNTHGAIHVQTRTNIFFAVAMLFNDNILGGKLNSSYASRQNVTHSKVRICGVGVDVDVDISVSVSDGGSGSLSCRDFSSSSVST</sequence>
<evidence type="ECO:0000313" key="2">
    <source>
        <dbReference type="EnsemblMetazoa" id="GPPI020558-PA"/>
    </source>
</evidence>
<evidence type="ECO:0000313" key="3">
    <source>
        <dbReference type="Proteomes" id="UP000092460"/>
    </source>
</evidence>
<reference evidence="3" key="1">
    <citation type="submission" date="2015-01" db="EMBL/GenBank/DDBJ databases">
        <authorList>
            <person name="Aksoy S."/>
            <person name="Warren W."/>
            <person name="Wilson R.K."/>
        </authorList>
    </citation>
    <scope>NUCLEOTIDE SEQUENCE [LARGE SCALE GENOMIC DNA]</scope>
    <source>
        <strain evidence="3">IAEA</strain>
    </source>
</reference>
<dbReference type="VEuPathDB" id="VectorBase:GPPI020558"/>
<protein>
    <submittedName>
        <fullName evidence="2">Uncharacterized protein</fullName>
    </submittedName>
</protein>
<proteinExistence type="predicted"/>
<accession>A0A1B0B6L8</accession>
<dbReference type="EMBL" id="JXJN01009157">
    <property type="status" value="NOT_ANNOTATED_CDS"/>
    <property type="molecule type" value="Genomic_DNA"/>
</dbReference>
<feature type="region of interest" description="Disordered" evidence="1">
    <location>
        <begin position="138"/>
        <end position="157"/>
    </location>
</feature>
<name>A0A1B0B6L8_9MUSC</name>
<evidence type="ECO:0000256" key="1">
    <source>
        <dbReference type="SAM" id="MobiDB-lite"/>
    </source>
</evidence>
<dbReference type="Proteomes" id="UP000092460">
    <property type="component" value="Unassembled WGS sequence"/>
</dbReference>
<organism evidence="2 3">
    <name type="scientific">Glossina palpalis gambiensis</name>
    <dbReference type="NCBI Taxonomy" id="67801"/>
    <lineage>
        <taxon>Eukaryota</taxon>
        <taxon>Metazoa</taxon>
        <taxon>Ecdysozoa</taxon>
        <taxon>Arthropoda</taxon>
        <taxon>Hexapoda</taxon>
        <taxon>Insecta</taxon>
        <taxon>Pterygota</taxon>
        <taxon>Neoptera</taxon>
        <taxon>Endopterygota</taxon>
        <taxon>Diptera</taxon>
        <taxon>Brachycera</taxon>
        <taxon>Muscomorpha</taxon>
        <taxon>Hippoboscoidea</taxon>
        <taxon>Glossinidae</taxon>
        <taxon>Glossina</taxon>
    </lineage>
</organism>
<dbReference type="EnsemblMetazoa" id="GPPI020558-RA">
    <property type="protein sequence ID" value="GPPI020558-PA"/>
    <property type="gene ID" value="GPPI020558"/>
</dbReference>
<keyword evidence="3" id="KW-1185">Reference proteome</keyword>
<dbReference type="AlphaFoldDB" id="A0A1B0B6L8"/>
<reference evidence="2" key="2">
    <citation type="submission" date="2020-05" db="UniProtKB">
        <authorList>
            <consortium name="EnsemblMetazoa"/>
        </authorList>
    </citation>
    <scope>IDENTIFICATION</scope>
    <source>
        <strain evidence="2">IAEA</strain>
    </source>
</reference>